<protein>
    <submittedName>
        <fullName evidence="1">Uncharacterized protein</fullName>
    </submittedName>
</protein>
<gene>
    <name evidence="1" type="ORF">LshimejAT787_0407070</name>
</gene>
<proteinExistence type="predicted"/>
<keyword evidence="2" id="KW-1185">Reference proteome</keyword>
<comment type="caution">
    <text evidence="1">The sequence shown here is derived from an EMBL/GenBank/DDBJ whole genome shotgun (WGS) entry which is preliminary data.</text>
</comment>
<reference evidence="1" key="1">
    <citation type="submission" date="2022-07" db="EMBL/GenBank/DDBJ databases">
        <title>The genome of Lyophyllum shimeji provides insight into the initial evolution of ectomycorrhizal fungal genome.</title>
        <authorList>
            <person name="Kobayashi Y."/>
            <person name="Shibata T."/>
            <person name="Hirakawa H."/>
            <person name="Shigenobu S."/>
            <person name="Nishiyama T."/>
            <person name="Yamada A."/>
            <person name="Hasebe M."/>
            <person name="Kawaguchi M."/>
        </authorList>
    </citation>
    <scope>NUCLEOTIDE SEQUENCE</scope>
    <source>
        <strain evidence="1">AT787</strain>
    </source>
</reference>
<dbReference type="AlphaFoldDB" id="A0A9P3PL24"/>
<organism evidence="1 2">
    <name type="scientific">Lyophyllum shimeji</name>
    <name type="common">Hon-shimeji</name>
    <name type="synonym">Tricholoma shimeji</name>
    <dbReference type="NCBI Taxonomy" id="47721"/>
    <lineage>
        <taxon>Eukaryota</taxon>
        <taxon>Fungi</taxon>
        <taxon>Dikarya</taxon>
        <taxon>Basidiomycota</taxon>
        <taxon>Agaricomycotina</taxon>
        <taxon>Agaricomycetes</taxon>
        <taxon>Agaricomycetidae</taxon>
        <taxon>Agaricales</taxon>
        <taxon>Tricholomatineae</taxon>
        <taxon>Lyophyllaceae</taxon>
        <taxon>Lyophyllum</taxon>
    </lineage>
</organism>
<name>A0A9P3PL24_LYOSH</name>
<dbReference type="EMBL" id="BRPK01000004">
    <property type="protein sequence ID" value="GLB37656.1"/>
    <property type="molecule type" value="Genomic_DNA"/>
</dbReference>
<sequence>MILSIAPTPPAPKQPRDVVDFLNSADPYEPAAVTPLRWEKFMKIMHKLGFEDSQEGPSVVRFNPPQSFKTREYIVFHKPYPDPTLQPAVVTGYARRLKKVYKDDFTPT</sequence>
<evidence type="ECO:0000313" key="1">
    <source>
        <dbReference type="EMBL" id="GLB37656.1"/>
    </source>
</evidence>
<dbReference type="Proteomes" id="UP001063166">
    <property type="component" value="Unassembled WGS sequence"/>
</dbReference>
<evidence type="ECO:0000313" key="2">
    <source>
        <dbReference type="Proteomes" id="UP001063166"/>
    </source>
</evidence>
<dbReference type="OrthoDB" id="2922289at2759"/>
<accession>A0A9P3PL24</accession>